<dbReference type="InterPro" id="IPR000215">
    <property type="entry name" value="Serpin_fam"/>
</dbReference>
<evidence type="ECO:0000313" key="5">
    <source>
        <dbReference type="Proteomes" id="UP001341840"/>
    </source>
</evidence>
<dbReference type="PANTHER" id="PTHR11461:SF211">
    <property type="entry name" value="GH10112P-RELATED"/>
    <property type="match status" value="1"/>
</dbReference>
<dbReference type="InterPro" id="IPR036186">
    <property type="entry name" value="Serpin_sf"/>
</dbReference>
<evidence type="ECO:0000256" key="2">
    <source>
        <dbReference type="RuleBase" id="RU000411"/>
    </source>
</evidence>
<dbReference type="CDD" id="cd02043">
    <property type="entry name" value="serpinP_plants"/>
    <property type="match status" value="1"/>
</dbReference>
<dbReference type="InterPro" id="IPR023796">
    <property type="entry name" value="Serpin_dom"/>
</dbReference>
<dbReference type="EMBL" id="JASCZI010060433">
    <property type="protein sequence ID" value="MED6131253.1"/>
    <property type="molecule type" value="Genomic_DNA"/>
</dbReference>
<keyword evidence="5" id="KW-1185">Reference proteome</keyword>
<dbReference type="Pfam" id="PF00079">
    <property type="entry name" value="Serpin"/>
    <property type="match status" value="1"/>
</dbReference>
<evidence type="ECO:0000313" key="4">
    <source>
        <dbReference type="EMBL" id="MED6131253.1"/>
    </source>
</evidence>
<dbReference type="Proteomes" id="UP001341840">
    <property type="component" value="Unassembled WGS sequence"/>
</dbReference>
<dbReference type="PANTHER" id="PTHR11461">
    <property type="entry name" value="SERINE PROTEASE INHIBITOR, SERPIN"/>
    <property type="match status" value="1"/>
</dbReference>
<dbReference type="Gene3D" id="3.30.497.10">
    <property type="entry name" value="Antithrombin, subunit I, domain 2"/>
    <property type="match status" value="1"/>
</dbReference>
<dbReference type="InterPro" id="IPR042178">
    <property type="entry name" value="Serpin_sf_1"/>
</dbReference>
<protein>
    <recommendedName>
        <fullName evidence="3">Serpin domain-containing protein</fullName>
    </recommendedName>
</protein>
<evidence type="ECO:0000256" key="1">
    <source>
        <dbReference type="ARBA" id="ARBA00009500"/>
    </source>
</evidence>
<accession>A0ABU6S5D8</accession>
<feature type="domain" description="Serpin" evidence="3">
    <location>
        <begin position="10"/>
        <end position="392"/>
    </location>
</feature>
<dbReference type="InterPro" id="IPR042185">
    <property type="entry name" value="Serpin_sf_2"/>
</dbReference>
<dbReference type="SUPFAM" id="SSF56574">
    <property type="entry name" value="Serpins"/>
    <property type="match status" value="1"/>
</dbReference>
<organism evidence="4 5">
    <name type="scientific">Stylosanthes scabra</name>
    <dbReference type="NCBI Taxonomy" id="79078"/>
    <lineage>
        <taxon>Eukaryota</taxon>
        <taxon>Viridiplantae</taxon>
        <taxon>Streptophyta</taxon>
        <taxon>Embryophyta</taxon>
        <taxon>Tracheophyta</taxon>
        <taxon>Spermatophyta</taxon>
        <taxon>Magnoliopsida</taxon>
        <taxon>eudicotyledons</taxon>
        <taxon>Gunneridae</taxon>
        <taxon>Pentapetalae</taxon>
        <taxon>rosids</taxon>
        <taxon>fabids</taxon>
        <taxon>Fabales</taxon>
        <taxon>Fabaceae</taxon>
        <taxon>Papilionoideae</taxon>
        <taxon>50 kb inversion clade</taxon>
        <taxon>dalbergioids sensu lato</taxon>
        <taxon>Dalbergieae</taxon>
        <taxon>Pterocarpus clade</taxon>
        <taxon>Stylosanthes</taxon>
    </lineage>
</organism>
<gene>
    <name evidence="4" type="ORF">PIB30_008293</name>
</gene>
<comment type="similarity">
    <text evidence="1 2">Belongs to the serpin family.</text>
</comment>
<dbReference type="SMART" id="SM00093">
    <property type="entry name" value="SERPIN"/>
    <property type="match status" value="1"/>
</dbReference>
<dbReference type="Gene3D" id="2.30.39.10">
    <property type="entry name" value="Alpha-1-antitrypsin, domain 1"/>
    <property type="match status" value="1"/>
</dbReference>
<reference evidence="4 5" key="1">
    <citation type="journal article" date="2023" name="Plants (Basel)">
        <title>Bridging the Gap: Combining Genomics and Transcriptomics Approaches to Understand Stylosanthes scabra, an Orphan Legume from the Brazilian Caatinga.</title>
        <authorList>
            <person name="Ferreira-Neto J.R.C."/>
            <person name="da Silva M.D."/>
            <person name="Binneck E."/>
            <person name="de Melo N.F."/>
            <person name="da Silva R.H."/>
            <person name="de Melo A.L.T.M."/>
            <person name="Pandolfi V."/>
            <person name="Bustamante F.O."/>
            <person name="Brasileiro-Vidal A.C."/>
            <person name="Benko-Iseppon A.M."/>
        </authorList>
    </citation>
    <scope>NUCLEOTIDE SEQUENCE [LARGE SCALE GENOMIC DNA]</scope>
    <source>
        <tissue evidence="4">Leaves</tissue>
    </source>
</reference>
<comment type="caution">
    <text evidence="4">The sequence shown here is derived from an EMBL/GenBank/DDBJ whole genome shotgun (WGS) entry which is preliminary data.</text>
</comment>
<dbReference type="InterPro" id="IPR023795">
    <property type="entry name" value="Serpin_CS"/>
</dbReference>
<dbReference type="PROSITE" id="PS00284">
    <property type="entry name" value="SERPIN"/>
    <property type="match status" value="1"/>
</dbReference>
<proteinExistence type="inferred from homology"/>
<sequence>MAARMISPELRIANHLLLSKETTTGSYKNVVFSPLSIRLMLSIIAAGSNGPVRDQLLSFLRSQSMEDLNGIASWLFSSVLVDSSSSGGSCLSFANGVWFDKPLSLKPSFLHVLENIYNPTLASLDFANKDEVAQEINTWAKRETRGLIDNIIKPASIELKNMIMANAIYFKGLWRNSWTFRESETVDGDFHLLDGSDTVKVPFMNGSHHQDAYAIVHQGFKILTLPYKNGDQDFTTNNFSMHIFLPDEVNGLTDLVQKVCSESIYLESILPKSLQSVGKVKIPKFKLSFEFKACSMLKKMGLVLPFMEGALTEMVEDIPVQVSEMIQKCIIEVNEQGTKAAATVRTSYSPGSAWIVEKPPPPMDFVADHPFLFLITGQFAATTLFMGQVLNPLDEGGFNM</sequence>
<name>A0ABU6S5D8_9FABA</name>
<evidence type="ECO:0000259" key="3">
    <source>
        <dbReference type="SMART" id="SM00093"/>
    </source>
</evidence>